<keyword evidence="5" id="KW-0804">Transcription</keyword>
<comment type="caution">
    <text evidence="9">The sequence shown here is derived from an EMBL/GenBank/DDBJ whole genome shotgun (WGS) entry which is preliminary data.</text>
</comment>
<gene>
    <name evidence="9" type="primary">ESR1_3</name>
    <name evidence="9" type="ORF">PIB30_030382</name>
</gene>
<keyword evidence="3" id="KW-0805">Transcription regulation</keyword>
<accession>A0ABU6X9B7</accession>
<dbReference type="Proteomes" id="UP001341840">
    <property type="component" value="Unassembled WGS sequence"/>
</dbReference>
<evidence type="ECO:0000256" key="1">
    <source>
        <dbReference type="ARBA" id="ARBA00004123"/>
    </source>
</evidence>
<dbReference type="PROSITE" id="PS51032">
    <property type="entry name" value="AP2_ERF"/>
    <property type="match status" value="1"/>
</dbReference>
<evidence type="ECO:0000313" key="9">
    <source>
        <dbReference type="EMBL" id="MED6194640.1"/>
    </source>
</evidence>
<evidence type="ECO:0000256" key="2">
    <source>
        <dbReference type="ARBA" id="ARBA00022745"/>
    </source>
</evidence>
<feature type="domain" description="AP2/ERF" evidence="8">
    <location>
        <begin position="42"/>
        <end position="99"/>
    </location>
</feature>
<evidence type="ECO:0000256" key="3">
    <source>
        <dbReference type="ARBA" id="ARBA00023015"/>
    </source>
</evidence>
<feature type="region of interest" description="Disordered" evidence="7">
    <location>
        <begin position="511"/>
        <end position="559"/>
    </location>
</feature>
<dbReference type="Pfam" id="PF00847">
    <property type="entry name" value="AP2"/>
    <property type="match status" value="1"/>
</dbReference>
<dbReference type="PANTHER" id="PTHR31677">
    <property type="entry name" value="AP2 DOMAIN CLASS TRANSCRIPTION FACTOR"/>
    <property type="match status" value="1"/>
</dbReference>
<keyword evidence="9" id="KW-0675">Receptor</keyword>
<dbReference type="CDD" id="cd00018">
    <property type="entry name" value="AP2"/>
    <property type="match status" value="1"/>
</dbReference>
<keyword evidence="6" id="KW-0539">Nucleus</keyword>
<dbReference type="Gene3D" id="3.30.730.10">
    <property type="entry name" value="AP2/ERF domain"/>
    <property type="match status" value="1"/>
</dbReference>
<keyword evidence="4" id="KW-0238">DNA-binding</keyword>
<keyword evidence="10" id="KW-1185">Reference proteome</keyword>
<organism evidence="9 10">
    <name type="scientific">Stylosanthes scabra</name>
    <dbReference type="NCBI Taxonomy" id="79078"/>
    <lineage>
        <taxon>Eukaryota</taxon>
        <taxon>Viridiplantae</taxon>
        <taxon>Streptophyta</taxon>
        <taxon>Embryophyta</taxon>
        <taxon>Tracheophyta</taxon>
        <taxon>Spermatophyta</taxon>
        <taxon>Magnoliopsida</taxon>
        <taxon>eudicotyledons</taxon>
        <taxon>Gunneridae</taxon>
        <taxon>Pentapetalae</taxon>
        <taxon>rosids</taxon>
        <taxon>fabids</taxon>
        <taxon>Fabales</taxon>
        <taxon>Fabaceae</taxon>
        <taxon>Papilionoideae</taxon>
        <taxon>50 kb inversion clade</taxon>
        <taxon>dalbergioids sensu lato</taxon>
        <taxon>Dalbergieae</taxon>
        <taxon>Pterocarpus clade</taxon>
        <taxon>Stylosanthes</taxon>
    </lineage>
</organism>
<evidence type="ECO:0000313" key="10">
    <source>
        <dbReference type="Proteomes" id="UP001341840"/>
    </source>
</evidence>
<evidence type="ECO:0000256" key="5">
    <source>
        <dbReference type="ARBA" id="ARBA00023163"/>
    </source>
</evidence>
<evidence type="ECO:0000256" key="7">
    <source>
        <dbReference type="SAM" id="MobiDB-lite"/>
    </source>
</evidence>
<keyword evidence="2" id="KW-0936">Ethylene signaling pathway</keyword>
<feature type="compositionally biased region" description="Low complexity" evidence="7">
    <location>
        <begin position="25"/>
        <end position="34"/>
    </location>
</feature>
<dbReference type="PRINTS" id="PR00367">
    <property type="entry name" value="ETHRSPELEMNT"/>
</dbReference>
<dbReference type="SMART" id="SM00380">
    <property type="entry name" value="AP2"/>
    <property type="match status" value="1"/>
</dbReference>
<proteinExistence type="predicted"/>
<feature type="region of interest" description="Disordered" evidence="7">
    <location>
        <begin position="1"/>
        <end position="69"/>
    </location>
</feature>
<name>A0ABU6X9B7_9FABA</name>
<feature type="compositionally biased region" description="Low complexity" evidence="7">
    <location>
        <begin position="537"/>
        <end position="547"/>
    </location>
</feature>
<feature type="region of interest" description="Disordered" evidence="7">
    <location>
        <begin position="272"/>
        <end position="292"/>
    </location>
</feature>
<dbReference type="InterPro" id="IPR036955">
    <property type="entry name" value="AP2/ERF_dom_sf"/>
</dbReference>
<dbReference type="SUPFAM" id="SSF54171">
    <property type="entry name" value="DNA-binding domain"/>
    <property type="match status" value="1"/>
</dbReference>
<comment type="subcellular location">
    <subcellularLocation>
        <location evidence="1">Nucleus</location>
    </subcellularLocation>
</comment>
<reference evidence="9 10" key="1">
    <citation type="journal article" date="2023" name="Plants (Basel)">
        <title>Bridging the Gap: Combining Genomics and Transcriptomics Approaches to Understand Stylosanthes scabra, an Orphan Legume from the Brazilian Caatinga.</title>
        <authorList>
            <person name="Ferreira-Neto J.R.C."/>
            <person name="da Silva M.D."/>
            <person name="Binneck E."/>
            <person name="de Melo N.F."/>
            <person name="da Silva R.H."/>
            <person name="de Melo A.L.T.M."/>
            <person name="Pandolfi V."/>
            <person name="Bustamante F.O."/>
            <person name="Brasileiro-Vidal A.C."/>
            <person name="Benko-Iseppon A.M."/>
        </authorList>
    </citation>
    <scope>NUCLEOTIDE SEQUENCE [LARGE SCALE GENOMIC DNA]</scope>
    <source>
        <tissue evidence="9">Leaves</tissue>
    </source>
</reference>
<protein>
    <submittedName>
        <fullName evidence="9">Estrogen receptor</fullName>
    </submittedName>
</protein>
<evidence type="ECO:0000259" key="8">
    <source>
        <dbReference type="PROSITE" id="PS51032"/>
    </source>
</evidence>
<dbReference type="EMBL" id="JASCZI010211575">
    <property type="protein sequence ID" value="MED6194640.1"/>
    <property type="molecule type" value="Genomic_DNA"/>
</dbReference>
<dbReference type="InterPro" id="IPR001471">
    <property type="entry name" value="AP2/ERF_dom"/>
</dbReference>
<evidence type="ECO:0000256" key="6">
    <source>
        <dbReference type="ARBA" id="ARBA00023242"/>
    </source>
</evidence>
<dbReference type="InterPro" id="IPR016177">
    <property type="entry name" value="DNA-bd_dom_sf"/>
</dbReference>
<feature type="compositionally biased region" description="Basic residues" evidence="7">
    <location>
        <begin position="35"/>
        <end position="51"/>
    </location>
</feature>
<sequence>MEEAPRPLNALSEILEPEKHRSKKCSSATTSTKRTLQKKRPRYRGVRRRPGGRYAAEISDPQSKERRSLGTFDTAEEAARAYDSAARAIRGLKATTNFVYPTSPPHPSPVTNKNLLNRCNHLFARQFSFHNKYHNQLSNRHSGGCWPDPYSSSSSFPTFQQQFNSINTLLLRDLIASSSSYTNPSLSSSLSHHLSFPKGSLVNSSSHGGNVTNNNYTSPFYEANGGECSQEFFQHSDSSSSGLLQEIVSGISKSPKQCSLLDSPIISASQGSCHHHTHSFSPPPPIPAVSSRETMKKDDGFNVPLYQDVLQGGAVSGSGQCRWHGGSTGPFLVPHGVGAALDQHEAAALVHVKPYITRVGHLSSSFQILNTQPHSLPCSSSPNIFVMDQPQPLVIRLHPNAVVHERQDRVWFQSDSSVVFQHVDISTMSVLEAIFLYHLGGGFTEIRKVGYRYLQRQPNRRFVHLLVWLFNDEHVRVTFGCHCRLMPQHVMDFLVEVSRIPAGLPVAATPVRIAESPTPETEAAMGHSESEEDDSDYATSTASSSDAQEGGEGGAETRSVSCPRYILPALPPIPRKDDVPCFFQ</sequence>
<evidence type="ECO:0000256" key="4">
    <source>
        <dbReference type="ARBA" id="ARBA00023125"/>
    </source>
</evidence>
<dbReference type="PANTHER" id="PTHR31677:SF245">
    <property type="entry name" value="ETHYLENE-RESPONSIVE TRANSCRIPTION FACTOR ESR1"/>
    <property type="match status" value="1"/>
</dbReference>